<reference evidence="4" key="1">
    <citation type="submission" date="2020-11" db="EMBL/GenBank/DDBJ databases">
        <title>Sequencing the genomes of 1000 actinobacteria strains.</title>
        <authorList>
            <person name="Klenk H.-P."/>
        </authorList>
    </citation>
    <scope>NUCLEOTIDE SEQUENCE</scope>
    <source>
        <strain evidence="4">DSM 45356</strain>
    </source>
</reference>
<dbReference type="AlphaFoldDB" id="A0A8J7GXD8"/>
<dbReference type="Proteomes" id="UP000622552">
    <property type="component" value="Unassembled WGS sequence"/>
</dbReference>
<keyword evidence="1" id="KW-0328">Glycosyltransferase</keyword>
<evidence type="ECO:0000256" key="1">
    <source>
        <dbReference type="ARBA" id="ARBA00022676"/>
    </source>
</evidence>
<feature type="domain" description="Glycosyltransferase subfamily 4-like N-terminal" evidence="3">
    <location>
        <begin position="27"/>
        <end position="201"/>
    </location>
</feature>
<name>A0A8J7GXD8_9ACTN</name>
<gene>
    <name evidence="4" type="ORF">IW245_005935</name>
</gene>
<dbReference type="PANTHER" id="PTHR45947">
    <property type="entry name" value="SULFOQUINOVOSYL TRANSFERASE SQD2"/>
    <property type="match status" value="1"/>
</dbReference>
<evidence type="ECO:0000259" key="3">
    <source>
        <dbReference type="Pfam" id="PF13579"/>
    </source>
</evidence>
<comment type="caution">
    <text evidence="4">The sequence shown here is derived from an EMBL/GenBank/DDBJ whole genome shotgun (WGS) entry which is preliminary data.</text>
</comment>
<dbReference type="RefSeq" id="WP_197006360.1">
    <property type="nucleotide sequence ID" value="NZ_BONS01000006.1"/>
</dbReference>
<dbReference type="PANTHER" id="PTHR45947:SF13">
    <property type="entry name" value="TRANSFERASE"/>
    <property type="match status" value="1"/>
</dbReference>
<accession>A0A8J7GXD8</accession>
<dbReference type="SUPFAM" id="SSF53756">
    <property type="entry name" value="UDP-Glycosyltransferase/glycogen phosphorylase"/>
    <property type="match status" value="1"/>
</dbReference>
<dbReference type="InterPro" id="IPR028098">
    <property type="entry name" value="Glyco_trans_4-like_N"/>
</dbReference>
<evidence type="ECO:0000313" key="5">
    <source>
        <dbReference type="Proteomes" id="UP000622552"/>
    </source>
</evidence>
<dbReference type="CDD" id="cd03801">
    <property type="entry name" value="GT4_PimA-like"/>
    <property type="match status" value="1"/>
</dbReference>
<dbReference type="GO" id="GO:0016757">
    <property type="term" value="F:glycosyltransferase activity"/>
    <property type="evidence" value="ECO:0007669"/>
    <property type="project" value="UniProtKB-KW"/>
</dbReference>
<evidence type="ECO:0000256" key="2">
    <source>
        <dbReference type="ARBA" id="ARBA00022679"/>
    </source>
</evidence>
<dbReference type="Pfam" id="PF13692">
    <property type="entry name" value="Glyco_trans_1_4"/>
    <property type="match status" value="1"/>
</dbReference>
<sequence>MKVVIAHNRYSSAQPSGENTIVDTEIRQLTEAGVEVVPFQRSSDEIGDLPTSEKLLLPVSPIYAPRAQRELAELITRERPDVVHLHNPYPLLSPWVVKTAHKLDVPVVQTVHNYRQSCANGLYFRDGHICRDCLGKAFPYPAVQHSCYRGSKAQSLIMASTLAAHRGTWRSLDQFIALTPAIAEHLLTLGITENQITVKPNSIPDHGFSDAPGQGLLFIGRLSEEKGIRLLLEAWSRAADAAGAGLGQLQIIGDGPLRDLVEKAASDRDDITYLGKQDADGVRAATRAANALVVASTWLEPLPTVIIEALSNGRPVLGTNLGGIPYLVGDAGWLVEPTVEAMAAAIPRAAAGGLRQEARRRYLENFTPAVVLDRLIGVYEKVRRG</sequence>
<dbReference type="Pfam" id="PF13579">
    <property type="entry name" value="Glyco_trans_4_4"/>
    <property type="match status" value="1"/>
</dbReference>
<proteinExistence type="predicted"/>
<keyword evidence="5" id="KW-1185">Reference proteome</keyword>
<dbReference type="EMBL" id="JADOUF010000001">
    <property type="protein sequence ID" value="MBG6139741.1"/>
    <property type="molecule type" value="Genomic_DNA"/>
</dbReference>
<dbReference type="Gene3D" id="3.40.50.2000">
    <property type="entry name" value="Glycogen Phosphorylase B"/>
    <property type="match status" value="2"/>
</dbReference>
<organism evidence="4 5">
    <name type="scientific">Longispora fulva</name>
    <dbReference type="NCBI Taxonomy" id="619741"/>
    <lineage>
        <taxon>Bacteria</taxon>
        <taxon>Bacillati</taxon>
        <taxon>Actinomycetota</taxon>
        <taxon>Actinomycetes</taxon>
        <taxon>Micromonosporales</taxon>
        <taxon>Micromonosporaceae</taxon>
        <taxon>Longispora</taxon>
    </lineage>
</organism>
<evidence type="ECO:0000313" key="4">
    <source>
        <dbReference type="EMBL" id="MBG6139741.1"/>
    </source>
</evidence>
<keyword evidence="2" id="KW-0808">Transferase</keyword>
<protein>
    <submittedName>
        <fullName evidence="4">Glycosyltransferase involved in cell wall biosynthesis</fullName>
    </submittedName>
</protein>
<dbReference type="InterPro" id="IPR050194">
    <property type="entry name" value="Glycosyltransferase_grp1"/>
</dbReference>
<dbReference type="GO" id="GO:1901137">
    <property type="term" value="P:carbohydrate derivative biosynthetic process"/>
    <property type="evidence" value="ECO:0007669"/>
    <property type="project" value="UniProtKB-ARBA"/>
</dbReference>